<feature type="transmembrane region" description="Helical" evidence="1">
    <location>
        <begin position="60"/>
        <end position="83"/>
    </location>
</feature>
<evidence type="ECO:0000256" key="1">
    <source>
        <dbReference type="SAM" id="Phobius"/>
    </source>
</evidence>
<dbReference type="RefSeq" id="WP_036750573.1">
    <property type="nucleotide sequence ID" value="NZ_JAGSGC010000012.1"/>
</dbReference>
<keyword evidence="1" id="KW-0472">Membrane</keyword>
<feature type="transmembrane region" description="Helical" evidence="1">
    <location>
        <begin position="6"/>
        <end position="23"/>
    </location>
</feature>
<dbReference type="AlphaFoldDB" id="A0A066RPF7"/>
<proteinExistence type="predicted"/>
<sequence length="185" mass="21368">MNQSAKAFFIGVVFSLLFFMLCEYGHQLKYAVKITVFLVVNLSIYDWIYANLPEAEASFFLMSICDIFDGVIYALTVVPIMCFVLQRQNISYSQYVIVFFSIVISFLIYLVFNFARNYYYLPHIGIIGYFKFQSVLAYVRLLGLSTLFFVIFSSIGLHIMRRLSKNKETQSKSEIISLSESGDTK</sequence>
<dbReference type="STRING" id="1654360.EA58_06880"/>
<gene>
    <name evidence="2" type="ORF">EA58_06880</name>
</gene>
<protein>
    <submittedName>
        <fullName evidence="2">Uncharacterized protein</fullName>
    </submittedName>
</protein>
<reference evidence="2 3" key="1">
    <citation type="submission" date="2014-04" db="EMBL/GenBank/DDBJ databases">
        <title>Draft genome sequence of Photobacterium halotolerans S2753: a solonamide, ngercheumicin and holomycin producer.</title>
        <authorList>
            <person name="Machado H.R."/>
            <person name="Gram L."/>
        </authorList>
    </citation>
    <scope>NUCLEOTIDE SEQUENCE [LARGE SCALE GENOMIC DNA]</scope>
    <source>
        <strain evidence="2 3">S2753</strain>
    </source>
</reference>
<evidence type="ECO:0000313" key="3">
    <source>
        <dbReference type="Proteomes" id="UP000027192"/>
    </source>
</evidence>
<comment type="caution">
    <text evidence="2">The sequence shown here is derived from an EMBL/GenBank/DDBJ whole genome shotgun (WGS) entry which is preliminary data.</text>
</comment>
<keyword evidence="1" id="KW-0812">Transmembrane</keyword>
<evidence type="ECO:0000313" key="2">
    <source>
        <dbReference type="EMBL" id="KDM92209.1"/>
    </source>
</evidence>
<keyword evidence="1" id="KW-1133">Transmembrane helix</keyword>
<organism evidence="2 3">
    <name type="scientific">Photobacterium galatheae</name>
    <dbReference type="NCBI Taxonomy" id="1654360"/>
    <lineage>
        <taxon>Bacteria</taxon>
        <taxon>Pseudomonadati</taxon>
        <taxon>Pseudomonadota</taxon>
        <taxon>Gammaproteobacteria</taxon>
        <taxon>Vibrionales</taxon>
        <taxon>Vibrionaceae</taxon>
        <taxon>Photobacterium</taxon>
    </lineage>
</organism>
<keyword evidence="3" id="KW-1185">Reference proteome</keyword>
<feature type="transmembrane region" description="Helical" evidence="1">
    <location>
        <begin position="135"/>
        <end position="157"/>
    </location>
</feature>
<feature type="transmembrane region" description="Helical" evidence="1">
    <location>
        <begin position="95"/>
        <end position="115"/>
    </location>
</feature>
<accession>A0A066RPF7</accession>
<dbReference type="EMBL" id="JMIB01000010">
    <property type="protein sequence ID" value="KDM92209.1"/>
    <property type="molecule type" value="Genomic_DNA"/>
</dbReference>
<dbReference type="Proteomes" id="UP000027192">
    <property type="component" value="Unassembled WGS sequence"/>
</dbReference>
<name>A0A066RPF7_9GAMM</name>